<evidence type="ECO:0000256" key="4">
    <source>
        <dbReference type="ARBA" id="ARBA00023163"/>
    </source>
</evidence>
<dbReference type="Proteomes" id="UP000215914">
    <property type="component" value="Unassembled WGS sequence"/>
</dbReference>
<dbReference type="EMBL" id="MNCJ02000326">
    <property type="protein sequence ID" value="KAF5784080.1"/>
    <property type="molecule type" value="Genomic_DNA"/>
</dbReference>
<protein>
    <submittedName>
        <fullName evidence="6">DNA-binding pseudobarrel domain superfamily</fullName>
    </submittedName>
</protein>
<dbReference type="Gramene" id="mRNA:HanXRQr2_Chr11g0515401">
    <property type="protein sequence ID" value="mRNA:HanXRQr2_Chr11g0515401"/>
    <property type="gene ID" value="HanXRQr2_Chr11g0515401"/>
</dbReference>
<dbReference type="InterPro" id="IPR015300">
    <property type="entry name" value="DNA-bd_pseudobarrel_sf"/>
</dbReference>
<reference evidence="6" key="1">
    <citation type="journal article" date="2017" name="Nature">
        <title>The sunflower genome provides insights into oil metabolism, flowering and Asterid evolution.</title>
        <authorList>
            <person name="Badouin H."/>
            <person name="Gouzy J."/>
            <person name="Grassa C.J."/>
            <person name="Murat F."/>
            <person name="Staton S.E."/>
            <person name="Cottret L."/>
            <person name="Lelandais-Briere C."/>
            <person name="Owens G.L."/>
            <person name="Carrere S."/>
            <person name="Mayjonade B."/>
            <person name="Legrand L."/>
            <person name="Gill N."/>
            <person name="Kane N.C."/>
            <person name="Bowers J.E."/>
            <person name="Hubner S."/>
            <person name="Bellec A."/>
            <person name="Berard A."/>
            <person name="Berges H."/>
            <person name="Blanchet N."/>
            <person name="Boniface M.C."/>
            <person name="Brunel D."/>
            <person name="Catrice O."/>
            <person name="Chaidir N."/>
            <person name="Claudel C."/>
            <person name="Donnadieu C."/>
            <person name="Faraut T."/>
            <person name="Fievet G."/>
            <person name="Helmstetter N."/>
            <person name="King M."/>
            <person name="Knapp S.J."/>
            <person name="Lai Z."/>
            <person name="Le Paslier M.C."/>
            <person name="Lippi Y."/>
            <person name="Lorenzon L."/>
            <person name="Mandel J.R."/>
            <person name="Marage G."/>
            <person name="Marchand G."/>
            <person name="Marquand E."/>
            <person name="Bret-Mestries E."/>
            <person name="Morien E."/>
            <person name="Nambeesan S."/>
            <person name="Nguyen T."/>
            <person name="Pegot-Espagnet P."/>
            <person name="Pouilly N."/>
            <person name="Raftis F."/>
            <person name="Sallet E."/>
            <person name="Schiex T."/>
            <person name="Thomas J."/>
            <person name="Vandecasteele C."/>
            <person name="Vares D."/>
            <person name="Vear F."/>
            <person name="Vautrin S."/>
            <person name="Crespi M."/>
            <person name="Mangin B."/>
            <person name="Burke J.M."/>
            <person name="Salse J."/>
            <person name="Munos S."/>
            <person name="Vincourt P."/>
            <person name="Rieseberg L.H."/>
            <person name="Langlade N.B."/>
        </authorList>
    </citation>
    <scope>NUCLEOTIDE SEQUENCE</scope>
    <source>
        <tissue evidence="6">Leaves</tissue>
    </source>
</reference>
<dbReference type="Gene3D" id="2.40.330.10">
    <property type="entry name" value="DNA-binding pseudobarrel domain"/>
    <property type="match status" value="1"/>
</dbReference>
<dbReference type="SUPFAM" id="SSF101936">
    <property type="entry name" value="DNA-binding pseudobarrel domain"/>
    <property type="match status" value="1"/>
</dbReference>
<dbReference type="AlphaFoldDB" id="A0A9K3HTT2"/>
<proteinExistence type="predicted"/>
<dbReference type="GO" id="GO:0003677">
    <property type="term" value="F:DNA binding"/>
    <property type="evidence" value="ECO:0007669"/>
    <property type="project" value="UniProtKB-KW"/>
</dbReference>
<keyword evidence="4" id="KW-0804">Transcription</keyword>
<organism evidence="6 7">
    <name type="scientific">Helianthus annuus</name>
    <name type="common">Common sunflower</name>
    <dbReference type="NCBI Taxonomy" id="4232"/>
    <lineage>
        <taxon>Eukaryota</taxon>
        <taxon>Viridiplantae</taxon>
        <taxon>Streptophyta</taxon>
        <taxon>Embryophyta</taxon>
        <taxon>Tracheophyta</taxon>
        <taxon>Spermatophyta</taxon>
        <taxon>Magnoliopsida</taxon>
        <taxon>eudicotyledons</taxon>
        <taxon>Gunneridae</taxon>
        <taxon>Pentapetalae</taxon>
        <taxon>asterids</taxon>
        <taxon>campanulids</taxon>
        <taxon>Asterales</taxon>
        <taxon>Asteraceae</taxon>
        <taxon>Asteroideae</taxon>
        <taxon>Heliantheae alliance</taxon>
        <taxon>Heliantheae</taxon>
        <taxon>Helianthus</taxon>
    </lineage>
</organism>
<name>A0A9K3HTT2_HELAN</name>
<keyword evidence="3 6" id="KW-0238">DNA-binding</keyword>
<evidence type="ECO:0000256" key="5">
    <source>
        <dbReference type="ARBA" id="ARBA00023242"/>
    </source>
</evidence>
<evidence type="ECO:0000256" key="2">
    <source>
        <dbReference type="ARBA" id="ARBA00023015"/>
    </source>
</evidence>
<dbReference type="GO" id="GO:0005634">
    <property type="term" value="C:nucleus"/>
    <property type="evidence" value="ECO:0007669"/>
    <property type="project" value="UniProtKB-SubCell"/>
</dbReference>
<keyword evidence="5" id="KW-0539">Nucleus</keyword>
<evidence type="ECO:0000313" key="7">
    <source>
        <dbReference type="Proteomes" id="UP000215914"/>
    </source>
</evidence>
<comment type="caution">
    <text evidence="6">The sequence shown here is derived from an EMBL/GenBank/DDBJ whole genome shotgun (WGS) entry which is preliminary data.</text>
</comment>
<keyword evidence="7" id="KW-1185">Reference proteome</keyword>
<evidence type="ECO:0000256" key="1">
    <source>
        <dbReference type="ARBA" id="ARBA00004123"/>
    </source>
</evidence>
<reference evidence="6" key="2">
    <citation type="submission" date="2020-06" db="EMBL/GenBank/DDBJ databases">
        <title>Helianthus annuus Genome sequencing and assembly Release 2.</title>
        <authorList>
            <person name="Gouzy J."/>
            <person name="Langlade N."/>
            <person name="Munos S."/>
        </authorList>
    </citation>
    <scope>NUCLEOTIDE SEQUENCE</scope>
    <source>
        <tissue evidence="6">Leaves</tissue>
    </source>
</reference>
<gene>
    <name evidence="6" type="ORF">HanXRQr2_Chr11g0515401</name>
</gene>
<evidence type="ECO:0000256" key="3">
    <source>
        <dbReference type="ARBA" id="ARBA00023125"/>
    </source>
</evidence>
<evidence type="ECO:0000313" key="6">
    <source>
        <dbReference type="EMBL" id="KAF5784080.1"/>
    </source>
</evidence>
<comment type="subcellular location">
    <subcellularLocation>
        <location evidence="1">Nucleus</location>
    </subcellularLocation>
</comment>
<accession>A0A9K3HTT2</accession>
<sequence>MGHRSRKIHGSRWIRFLECHKHKNIAKLCFKKLKEAKFEVFVLSDEGFEIRKDGNGKDYVYGCLVRASEETYYKQDLPYGLLWLLLDRQLKIDHLLAKVHGPKQSSKVDVCYVFTTENPKSLAAGFMGSGWTTFCFENDIEEGCQLLFQWMGSTPVDHFNFNVNIFNKNGVGLQVTAEHQCTRSNHRHNKRRPTYKKQIQYHVTKKNYLTIPKKFVRDNQLNRYSCAVLSFGHVKFLVPLRVKTNDRQAADDTHLVMVTDWQHILDKTGCLRTKY</sequence>
<keyword evidence="2" id="KW-0805">Transcription regulation</keyword>